<accession>A0A935Q275</accession>
<gene>
    <name evidence="1" type="ORF">IPJ27_19280</name>
</gene>
<sequence length="117" mass="12944">MTEPLAVFLEANGMSVPEWLRRLIEENPNLSYQVLFPPTKVLPATGGTSVVPEQVENGSLVVWFKPQGDGHWIGEVPGLEGIEDLFAVTNLASVGLLRCRAGSRRRLEQYLREHSSS</sequence>
<comment type="caution">
    <text evidence="1">The sequence shown here is derived from an EMBL/GenBank/DDBJ whole genome shotgun (WGS) entry which is preliminary data.</text>
</comment>
<evidence type="ECO:0000313" key="2">
    <source>
        <dbReference type="Proteomes" id="UP000697998"/>
    </source>
</evidence>
<protein>
    <submittedName>
        <fullName evidence="1">Uncharacterized protein</fullName>
    </submittedName>
</protein>
<dbReference type="EMBL" id="JADJMH010000023">
    <property type="protein sequence ID" value="MBK7676729.1"/>
    <property type="molecule type" value="Genomic_DNA"/>
</dbReference>
<dbReference type="Proteomes" id="UP000697998">
    <property type="component" value="Unassembled WGS sequence"/>
</dbReference>
<reference evidence="1 2" key="1">
    <citation type="submission" date="2020-10" db="EMBL/GenBank/DDBJ databases">
        <title>Connecting structure to function with the recovery of over 1000 high-quality activated sludge metagenome-assembled genomes encoding full-length rRNA genes using long-read sequencing.</title>
        <authorList>
            <person name="Singleton C.M."/>
            <person name="Petriglieri F."/>
            <person name="Kristensen J.M."/>
            <person name="Kirkegaard R.H."/>
            <person name="Michaelsen T.Y."/>
            <person name="Andersen M.H."/>
            <person name="Karst S.M."/>
            <person name="Dueholm M.S."/>
            <person name="Nielsen P.H."/>
            <person name="Albertsen M."/>
        </authorList>
    </citation>
    <scope>NUCLEOTIDE SEQUENCE [LARGE SCALE GENOMIC DNA]</scope>
    <source>
        <strain evidence="1">EsbW_18-Q3-R4-48_BATAC.285</strain>
    </source>
</reference>
<dbReference type="AlphaFoldDB" id="A0A935Q275"/>
<evidence type="ECO:0000313" key="1">
    <source>
        <dbReference type="EMBL" id="MBK7676729.1"/>
    </source>
</evidence>
<name>A0A935Q275_9PROT</name>
<organism evidence="1 2">
    <name type="scientific">Candidatus Accumulibacter proximus</name>
    <dbReference type="NCBI Taxonomy" id="2954385"/>
    <lineage>
        <taxon>Bacteria</taxon>
        <taxon>Pseudomonadati</taxon>
        <taxon>Pseudomonadota</taxon>
        <taxon>Betaproteobacteria</taxon>
        <taxon>Candidatus Accumulibacter</taxon>
    </lineage>
</organism>
<proteinExistence type="predicted"/>